<keyword evidence="4 7" id="KW-1133">Transmembrane helix</keyword>
<dbReference type="Ensembl" id="ENSPCET00000012502.1">
    <property type="protein sequence ID" value="ENSPCEP00000012082.1"/>
    <property type="gene ID" value="ENSPCEG00000009551.1"/>
</dbReference>
<dbReference type="Proteomes" id="UP000694393">
    <property type="component" value="Unplaced"/>
</dbReference>
<dbReference type="Pfam" id="PF22705">
    <property type="entry name" value="C2-set_3"/>
    <property type="match status" value="1"/>
</dbReference>
<dbReference type="PANTHER" id="PTHR24100">
    <property type="entry name" value="BUTYROPHILIN"/>
    <property type="match status" value="1"/>
</dbReference>
<evidence type="ECO:0000256" key="6">
    <source>
        <dbReference type="ARBA" id="ARBA00023319"/>
    </source>
</evidence>
<dbReference type="GO" id="GO:0005102">
    <property type="term" value="F:signaling receptor binding"/>
    <property type="evidence" value="ECO:0007669"/>
    <property type="project" value="TreeGrafter"/>
</dbReference>
<dbReference type="FunFam" id="2.60.40.10:FF:000088">
    <property type="entry name" value="Butyrophilin subfamily 1 member A1"/>
    <property type="match status" value="1"/>
</dbReference>
<evidence type="ECO:0000256" key="7">
    <source>
        <dbReference type="SAM" id="Phobius"/>
    </source>
</evidence>
<evidence type="ECO:0000313" key="9">
    <source>
        <dbReference type="Ensembl" id="ENSPCEP00000012082.1"/>
    </source>
</evidence>
<dbReference type="PANTHER" id="PTHR24100:SF149">
    <property type="entry name" value="BG-LIKE ANTIGEN 1-RELATED"/>
    <property type="match status" value="1"/>
</dbReference>
<comment type="subcellular location">
    <subcellularLocation>
        <location evidence="1">Membrane</location>
    </subcellularLocation>
</comment>
<dbReference type="GO" id="GO:0009897">
    <property type="term" value="C:external side of plasma membrane"/>
    <property type="evidence" value="ECO:0007669"/>
    <property type="project" value="TreeGrafter"/>
</dbReference>
<dbReference type="PROSITE" id="PS50835">
    <property type="entry name" value="IG_LIKE"/>
    <property type="match status" value="2"/>
</dbReference>
<dbReference type="SMART" id="SM00406">
    <property type="entry name" value="IGv"/>
    <property type="match status" value="1"/>
</dbReference>
<keyword evidence="6" id="KW-0393">Immunoglobulin domain</keyword>
<evidence type="ECO:0000256" key="2">
    <source>
        <dbReference type="ARBA" id="ARBA00022692"/>
    </source>
</evidence>
<evidence type="ECO:0000256" key="3">
    <source>
        <dbReference type="ARBA" id="ARBA00022729"/>
    </source>
</evidence>
<dbReference type="Gene3D" id="2.60.40.10">
    <property type="entry name" value="Immunoglobulins"/>
    <property type="match status" value="2"/>
</dbReference>
<dbReference type="InterPro" id="IPR013106">
    <property type="entry name" value="Ig_V-set"/>
</dbReference>
<dbReference type="InterPro" id="IPR036179">
    <property type="entry name" value="Ig-like_dom_sf"/>
</dbReference>
<evidence type="ECO:0000256" key="4">
    <source>
        <dbReference type="ARBA" id="ARBA00022989"/>
    </source>
</evidence>
<evidence type="ECO:0000256" key="1">
    <source>
        <dbReference type="ARBA" id="ARBA00004370"/>
    </source>
</evidence>
<dbReference type="InterPro" id="IPR003599">
    <property type="entry name" value="Ig_sub"/>
</dbReference>
<proteinExistence type="predicted"/>
<reference evidence="9" key="1">
    <citation type="submission" date="2025-08" db="UniProtKB">
        <authorList>
            <consortium name="Ensembl"/>
        </authorList>
    </citation>
    <scope>IDENTIFICATION</scope>
</reference>
<evidence type="ECO:0000256" key="5">
    <source>
        <dbReference type="ARBA" id="ARBA00023136"/>
    </source>
</evidence>
<keyword evidence="5 7" id="KW-0472">Membrane</keyword>
<reference evidence="9" key="2">
    <citation type="submission" date="2025-09" db="UniProtKB">
        <authorList>
            <consortium name="Ensembl"/>
        </authorList>
    </citation>
    <scope>IDENTIFICATION</scope>
</reference>
<dbReference type="AlphaFoldDB" id="A0A8C8RZX9"/>
<dbReference type="GO" id="GO:0001817">
    <property type="term" value="P:regulation of cytokine production"/>
    <property type="evidence" value="ECO:0007669"/>
    <property type="project" value="TreeGrafter"/>
</dbReference>
<dbReference type="SUPFAM" id="SSF48726">
    <property type="entry name" value="Immunoglobulin"/>
    <property type="match status" value="2"/>
</dbReference>
<protein>
    <recommendedName>
        <fullName evidence="8">Ig-like domain-containing protein</fullName>
    </recommendedName>
</protein>
<keyword evidence="2 7" id="KW-0812">Transmembrane</keyword>
<dbReference type="InterPro" id="IPR013783">
    <property type="entry name" value="Ig-like_fold"/>
</dbReference>
<keyword evidence="3" id="KW-0732">Signal</keyword>
<dbReference type="InterPro" id="IPR053896">
    <property type="entry name" value="BTN3A2-like_Ig-C"/>
</dbReference>
<feature type="domain" description="Ig-like" evidence="8">
    <location>
        <begin position="17"/>
        <end position="137"/>
    </location>
</feature>
<dbReference type="FunFam" id="2.60.40.10:FF:000208">
    <property type="entry name" value="Butyrophilin subfamily 1 member A1"/>
    <property type="match status" value="1"/>
</dbReference>
<dbReference type="Pfam" id="PF07686">
    <property type="entry name" value="V-set"/>
    <property type="match status" value="1"/>
</dbReference>
<sequence>LKLNTCLSFLSEERAFPEGAQFIVLGPDHPITAVVGEDIVLPCHLSPSTSAVNMEVRWFRSEFNSLVYLYQHGEDQYEQQMTDYQGRTELWKADLVDGDVFLTIVNIRPSDEGQYHCSVQDGDFYEEAVLEVKVEASGSAPQISVEGQQDGGIRMMCHLAGWYPEPEVLWRDLHGQPLSSFTQTKSKDEHGLFEIKSSIIIRENSNKNISCSIRKMHLNLEKEPSTLYISDSFFPRVSPWMVTWSVTLVILLVFISLTLFQLKLRGKAPMGKYSVIRMAASTLNVPCVYTTLCLIRL</sequence>
<feature type="transmembrane region" description="Helical" evidence="7">
    <location>
        <begin position="240"/>
        <end position="260"/>
    </location>
</feature>
<accession>A0A8C8RZX9</accession>
<dbReference type="GO" id="GO:0050852">
    <property type="term" value="P:T cell receptor signaling pathway"/>
    <property type="evidence" value="ECO:0007669"/>
    <property type="project" value="TreeGrafter"/>
</dbReference>
<feature type="domain" description="Ig-like" evidence="8">
    <location>
        <begin position="141"/>
        <end position="230"/>
    </location>
</feature>
<dbReference type="SMART" id="SM00409">
    <property type="entry name" value="IG"/>
    <property type="match status" value="1"/>
</dbReference>
<keyword evidence="10" id="KW-1185">Reference proteome</keyword>
<dbReference type="InterPro" id="IPR007110">
    <property type="entry name" value="Ig-like_dom"/>
</dbReference>
<dbReference type="CDD" id="cd05713">
    <property type="entry name" value="IgV_MOG_like"/>
    <property type="match status" value="1"/>
</dbReference>
<evidence type="ECO:0000259" key="8">
    <source>
        <dbReference type="PROSITE" id="PS50835"/>
    </source>
</evidence>
<name>A0A8C8RZX9_9SAUR</name>
<dbReference type="InterPro" id="IPR050504">
    <property type="entry name" value="IgSF_BTN/MOG"/>
</dbReference>
<organism evidence="9 10">
    <name type="scientific">Pelusios castaneus</name>
    <name type="common">West African mud turtle</name>
    <dbReference type="NCBI Taxonomy" id="367368"/>
    <lineage>
        <taxon>Eukaryota</taxon>
        <taxon>Metazoa</taxon>
        <taxon>Chordata</taxon>
        <taxon>Craniata</taxon>
        <taxon>Vertebrata</taxon>
        <taxon>Euteleostomi</taxon>
        <taxon>Archelosauria</taxon>
        <taxon>Testudinata</taxon>
        <taxon>Testudines</taxon>
        <taxon>Pleurodira</taxon>
        <taxon>Pelomedusidae</taxon>
        <taxon>Pelusios</taxon>
    </lineage>
</organism>
<evidence type="ECO:0000313" key="10">
    <source>
        <dbReference type="Proteomes" id="UP000694393"/>
    </source>
</evidence>